<dbReference type="AlphaFoldDB" id="A0AAD1U3J0"/>
<dbReference type="Proteomes" id="UP001295684">
    <property type="component" value="Unassembled WGS sequence"/>
</dbReference>
<keyword evidence="2" id="KW-1185">Reference proteome</keyword>
<organism evidence="1 2">
    <name type="scientific">Euplotes crassus</name>
    <dbReference type="NCBI Taxonomy" id="5936"/>
    <lineage>
        <taxon>Eukaryota</taxon>
        <taxon>Sar</taxon>
        <taxon>Alveolata</taxon>
        <taxon>Ciliophora</taxon>
        <taxon>Intramacronucleata</taxon>
        <taxon>Spirotrichea</taxon>
        <taxon>Hypotrichia</taxon>
        <taxon>Euplotida</taxon>
        <taxon>Euplotidae</taxon>
        <taxon>Moneuplotes</taxon>
    </lineage>
</organism>
<gene>
    <name evidence="1" type="ORF">ECRASSUSDP1_LOCUS2652</name>
</gene>
<protein>
    <submittedName>
        <fullName evidence="1">Uncharacterized protein</fullName>
    </submittedName>
</protein>
<name>A0AAD1U3J0_EUPCR</name>
<proteinExistence type="predicted"/>
<reference evidence="1" key="1">
    <citation type="submission" date="2023-07" db="EMBL/GenBank/DDBJ databases">
        <authorList>
            <consortium name="AG Swart"/>
            <person name="Singh M."/>
            <person name="Singh A."/>
            <person name="Seah K."/>
            <person name="Emmerich C."/>
        </authorList>
    </citation>
    <scope>NUCLEOTIDE SEQUENCE</scope>
    <source>
        <strain evidence="1">DP1</strain>
    </source>
</reference>
<evidence type="ECO:0000313" key="2">
    <source>
        <dbReference type="Proteomes" id="UP001295684"/>
    </source>
</evidence>
<accession>A0AAD1U3J0</accession>
<comment type="caution">
    <text evidence="1">The sequence shown here is derived from an EMBL/GenBank/DDBJ whole genome shotgun (WGS) entry which is preliminary data.</text>
</comment>
<evidence type="ECO:0000313" key="1">
    <source>
        <dbReference type="EMBL" id="CAI2361341.1"/>
    </source>
</evidence>
<sequence length="589" mass="69299">MASGDYLDFIVKETNKNVSKRKLEGEELNYFLLKSSKRLVRMRNGERLFDVVGKRNMVGIKSKRHLLPSEISQNFNEESLNMLKQILEKQYYKKEKEQSTDYEFLLPDDHPNKHLTVQSIENNDLIKSFENIDNLFHYMSEKEFDPRQEFFKERDLENFFKLKYQLISQYLEDDIDEHQRQILIQKRKEEDRLTKLKMKEYLSNIKAKTGNQTQNKASSLAKASSEWKKGLINSVKNKKFNQIFSKKGTFEYYILQRMHRIEEEITEKIIDETLKEKELKAIREEDEKLINKKNFKETKNFIPGVNCEIRSNFVDPRSVKIAKNLDQYIKSRVKTDKIIIPNTKKRKEMQISDLSPTLISKISDDPHQQYKKRVLETKPQEVREILNITKVPFMNGTIPDSRVKRRTSLESRRLKTFVDPAVKINRIKKNNSVILEELELDKIHGEILSQNISKGIAKVEKRSDRFSFLPSLQSNADESTIHSHKGRIIRKSSSIPSFSINDFKKAYQFMKAQKSFKPKFKRTQRRSVINLENKHVIKTLGRNSVIPSSMKNFRNISVNSCYNNFERGNQGPTFTPNMSSIGQTSTHMN</sequence>
<dbReference type="EMBL" id="CAMPGE010002534">
    <property type="protein sequence ID" value="CAI2361341.1"/>
    <property type="molecule type" value="Genomic_DNA"/>
</dbReference>